<evidence type="ECO:0000313" key="2">
    <source>
        <dbReference type="EMBL" id="PUV25958.1"/>
    </source>
</evidence>
<comment type="caution">
    <text evidence="2">The sequence shown here is derived from an EMBL/GenBank/DDBJ whole genome shotgun (WGS) entry which is preliminary data.</text>
</comment>
<dbReference type="RefSeq" id="WP_108632259.1">
    <property type="nucleotide sequence ID" value="NZ_QCXX01000001.1"/>
</dbReference>
<dbReference type="AlphaFoldDB" id="A0A363NZ32"/>
<organism evidence="2 3">
    <name type="scientific">Sphingobacterium athyrii</name>
    <dbReference type="NCBI Taxonomy" id="2152717"/>
    <lineage>
        <taxon>Bacteria</taxon>
        <taxon>Pseudomonadati</taxon>
        <taxon>Bacteroidota</taxon>
        <taxon>Sphingobacteriia</taxon>
        <taxon>Sphingobacteriales</taxon>
        <taxon>Sphingobacteriaceae</taxon>
        <taxon>Sphingobacterium</taxon>
    </lineage>
</organism>
<dbReference type="EMBL" id="QCXX01000001">
    <property type="protein sequence ID" value="PUV25958.1"/>
    <property type="molecule type" value="Genomic_DNA"/>
</dbReference>
<dbReference type="Proteomes" id="UP000250831">
    <property type="component" value="Unassembled WGS sequence"/>
</dbReference>
<dbReference type="InterPro" id="IPR036895">
    <property type="entry name" value="Uracil-DNA_glycosylase-like_sf"/>
</dbReference>
<dbReference type="Gene3D" id="3.40.470.10">
    <property type="entry name" value="Uracil-DNA glycosylase-like domain"/>
    <property type="match status" value="1"/>
</dbReference>
<name>A0A363NZ32_9SPHI</name>
<reference evidence="2 3" key="1">
    <citation type="submission" date="2018-04" db="EMBL/GenBank/DDBJ databases">
        <title>Sphingobacterium sp. M46 Genome.</title>
        <authorList>
            <person name="Cheng J."/>
            <person name="Li Y."/>
        </authorList>
    </citation>
    <scope>NUCLEOTIDE SEQUENCE [LARGE SCALE GENOMIC DNA]</scope>
    <source>
        <strain evidence="2 3">M46</strain>
    </source>
</reference>
<protein>
    <submittedName>
        <fullName evidence="2">DNA-deoxyinosine glycosylase</fullName>
    </submittedName>
</protein>
<evidence type="ECO:0000259" key="1">
    <source>
        <dbReference type="SMART" id="SM00986"/>
    </source>
</evidence>
<evidence type="ECO:0000313" key="3">
    <source>
        <dbReference type="Proteomes" id="UP000250831"/>
    </source>
</evidence>
<gene>
    <name evidence="2" type="ORF">DCO56_03015</name>
</gene>
<accession>A0A363NZ32</accession>
<proteinExistence type="predicted"/>
<dbReference type="SMART" id="SM00987">
    <property type="entry name" value="UreE_C"/>
    <property type="match status" value="1"/>
</dbReference>
<dbReference type="CDD" id="cd10032">
    <property type="entry name" value="UDG-F6_HDG"/>
    <property type="match status" value="1"/>
</dbReference>
<dbReference type="OrthoDB" id="9799921at2"/>
<dbReference type="SUPFAM" id="SSF52141">
    <property type="entry name" value="Uracil-DNA glycosylase-like"/>
    <property type="match status" value="1"/>
</dbReference>
<sequence length="160" mass="18245">MLKRSFLPLVNANTKTLILGSLPGDRSLEQNEYYAHPQNRFWKVIRHLYDSPNTTDYIDKVNLLLDNGIGLWDVCAEASRPGSMDLAIKDESPNPIIALLEANPGIKLVVFNGQKAYKLYTKYFDEKENIRYLCLPSTSPANAKTNFEQLVTHWRTIISD</sequence>
<feature type="domain" description="Uracil-DNA glycosylase-like" evidence="1">
    <location>
        <begin position="7"/>
        <end position="158"/>
    </location>
</feature>
<dbReference type="Pfam" id="PF03167">
    <property type="entry name" value="UDG"/>
    <property type="match status" value="1"/>
</dbReference>
<keyword evidence="3" id="KW-1185">Reference proteome</keyword>
<dbReference type="SMART" id="SM00986">
    <property type="entry name" value="UDG"/>
    <property type="match status" value="1"/>
</dbReference>
<dbReference type="InterPro" id="IPR005122">
    <property type="entry name" value="Uracil-DNA_glycosylase-like"/>
</dbReference>
<dbReference type="InterPro" id="IPR026353">
    <property type="entry name" value="Hypoxan-DNA_Glyclase"/>
</dbReference>
<dbReference type="NCBIfam" id="TIGR04274">
    <property type="entry name" value="hypoxanDNAglyco"/>
    <property type="match status" value="1"/>
</dbReference>